<evidence type="ECO:0000313" key="1">
    <source>
        <dbReference type="EMBL" id="KAI0051090.1"/>
    </source>
</evidence>
<proteinExistence type="predicted"/>
<dbReference type="EMBL" id="MU275855">
    <property type="protein sequence ID" value="KAI0051090.1"/>
    <property type="molecule type" value="Genomic_DNA"/>
</dbReference>
<comment type="caution">
    <text evidence="1">The sequence shown here is derived from an EMBL/GenBank/DDBJ whole genome shotgun (WGS) entry which is preliminary data.</text>
</comment>
<gene>
    <name evidence="1" type="ORF">FA95DRAFT_381539</name>
</gene>
<keyword evidence="2" id="KW-1185">Reference proteome</keyword>
<reference evidence="1" key="2">
    <citation type="journal article" date="2022" name="New Phytol.">
        <title>Evolutionary transition to the ectomycorrhizal habit in the genomes of a hyperdiverse lineage of mushroom-forming fungi.</title>
        <authorList>
            <person name="Looney B."/>
            <person name="Miyauchi S."/>
            <person name="Morin E."/>
            <person name="Drula E."/>
            <person name="Courty P.E."/>
            <person name="Kohler A."/>
            <person name="Kuo A."/>
            <person name="LaButti K."/>
            <person name="Pangilinan J."/>
            <person name="Lipzen A."/>
            <person name="Riley R."/>
            <person name="Andreopoulos W."/>
            <person name="He G."/>
            <person name="Johnson J."/>
            <person name="Nolan M."/>
            <person name="Tritt A."/>
            <person name="Barry K.W."/>
            <person name="Grigoriev I.V."/>
            <person name="Nagy L.G."/>
            <person name="Hibbett D."/>
            <person name="Henrissat B."/>
            <person name="Matheny P.B."/>
            <person name="Labbe J."/>
            <person name="Martin F.M."/>
        </authorList>
    </citation>
    <scope>NUCLEOTIDE SEQUENCE</scope>
    <source>
        <strain evidence="1">FP105234-sp</strain>
    </source>
</reference>
<accession>A0ACB8S5C0</accession>
<evidence type="ECO:0000313" key="2">
    <source>
        <dbReference type="Proteomes" id="UP000814033"/>
    </source>
</evidence>
<protein>
    <submittedName>
        <fullName evidence="1">Uncharacterized protein</fullName>
    </submittedName>
</protein>
<dbReference type="Proteomes" id="UP000814033">
    <property type="component" value="Unassembled WGS sequence"/>
</dbReference>
<sequence>MGRRARGFIGYGGEMDGVDGGRRRRLDGTCGSTGLVLMYDLELSTAYDVRANHVLGNSSGLLLPSDLSRTTSGSELSLALLDTARYLSKRNSSIRFAYSPIASGRSSVTSKSSGGLERTGLCHGLSFSLVPGIIPHPVGPPAGAHTCHKRVSRFQPHPVIASLDRRRLPLPLRLQQPPRSLVTRQLPRAAEASI</sequence>
<reference evidence="1" key="1">
    <citation type="submission" date="2021-02" db="EMBL/GenBank/DDBJ databases">
        <authorList>
            <consortium name="DOE Joint Genome Institute"/>
            <person name="Ahrendt S."/>
            <person name="Looney B.P."/>
            <person name="Miyauchi S."/>
            <person name="Morin E."/>
            <person name="Drula E."/>
            <person name="Courty P.E."/>
            <person name="Chicoki N."/>
            <person name="Fauchery L."/>
            <person name="Kohler A."/>
            <person name="Kuo A."/>
            <person name="Labutti K."/>
            <person name="Pangilinan J."/>
            <person name="Lipzen A."/>
            <person name="Riley R."/>
            <person name="Andreopoulos W."/>
            <person name="He G."/>
            <person name="Johnson J."/>
            <person name="Barry K.W."/>
            <person name="Grigoriev I.V."/>
            <person name="Nagy L."/>
            <person name="Hibbett D."/>
            <person name="Henrissat B."/>
            <person name="Matheny P.B."/>
            <person name="Labbe J."/>
            <person name="Martin F."/>
        </authorList>
    </citation>
    <scope>NUCLEOTIDE SEQUENCE</scope>
    <source>
        <strain evidence="1">FP105234-sp</strain>
    </source>
</reference>
<name>A0ACB8S5C0_9AGAM</name>
<organism evidence="1 2">
    <name type="scientific">Auriscalpium vulgare</name>
    <dbReference type="NCBI Taxonomy" id="40419"/>
    <lineage>
        <taxon>Eukaryota</taxon>
        <taxon>Fungi</taxon>
        <taxon>Dikarya</taxon>
        <taxon>Basidiomycota</taxon>
        <taxon>Agaricomycotina</taxon>
        <taxon>Agaricomycetes</taxon>
        <taxon>Russulales</taxon>
        <taxon>Auriscalpiaceae</taxon>
        <taxon>Auriscalpium</taxon>
    </lineage>
</organism>